<reference evidence="1 2" key="1">
    <citation type="journal article" date="2014" name="Antonie Van Leeuwenhoek">
        <title>Fictibacillus enclensis sp. nov., isolated from marine sediment.</title>
        <authorList>
            <person name="Dastager S.G."/>
            <person name="Mawlankar R."/>
            <person name="Srinivasan K."/>
            <person name="Tang S.K."/>
            <person name="Lee J.C."/>
            <person name="Ramana V.V."/>
            <person name="Shouche Y.S."/>
        </authorList>
    </citation>
    <scope>NUCLEOTIDE SEQUENCE [LARGE SCALE GENOMIC DNA]</scope>
    <source>
        <strain evidence="1 2">NIO-1003</strain>
    </source>
</reference>
<dbReference type="AlphaFoldDB" id="A0A0V8JBU7"/>
<gene>
    <name evidence="1" type="ORF">AS030_02685</name>
</gene>
<organism evidence="1 2">
    <name type="scientific">Fictibacillus enclensis</name>
    <dbReference type="NCBI Taxonomy" id="1017270"/>
    <lineage>
        <taxon>Bacteria</taxon>
        <taxon>Bacillati</taxon>
        <taxon>Bacillota</taxon>
        <taxon>Bacilli</taxon>
        <taxon>Bacillales</taxon>
        <taxon>Fictibacillaceae</taxon>
        <taxon>Fictibacillus</taxon>
    </lineage>
</organism>
<evidence type="ECO:0008006" key="3">
    <source>
        <dbReference type="Google" id="ProtNLM"/>
    </source>
</evidence>
<dbReference type="Gene3D" id="2.160.20.80">
    <property type="entry name" value="E3 ubiquitin-protein ligase SopA"/>
    <property type="match status" value="1"/>
</dbReference>
<dbReference type="EMBL" id="LNQN01000001">
    <property type="protein sequence ID" value="KSU84475.1"/>
    <property type="molecule type" value="Genomic_DNA"/>
</dbReference>
<name>A0A0V8JBU7_9BACL</name>
<dbReference type="Proteomes" id="UP000054099">
    <property type="component" value="Unassembled WGS sequence"/>
</dbReference>
<dbReference type="SUPFAM" id="SSF141571">
    <property type="entry name" value="Pentapeptide repeat-like"/>
    <property type="match status" value="1"/>
</dbReference>
<protein>
    <recommendedName>
        <fullName evidence="3">Oxetanocin A resistance protein</fullName>
    </recommendedName>
</protein>
<comment type="caution">
    <text evidence="1">The sequence shown here is derived from an EMBL/GenBank/DDBJ whole genome shotgun (WGS) entry which is preliminary data.</text>
</comment>
<sequence>MIHHVKESAEGLEELRADCDQCFGLCCVALPFAKSADFALNKDSGTPCPNLQHDNKCGIHQNLREKGFKGCTVFDCFGAGQKVSQLTYKGLDWHKDKERAQEMFNVFPVMQQLQEMLYYLKEALNREETQSIKTDLQDRYETIESLTNMKPEALLLLDVQAHRSQVNDLLLCTSKLVRKGKNASKKKSISYLGAKLRKADLKGSDFRGTLLIAADLRDTDLRRCDWIGADLRDTNLSGADIRGSIFLTQIQVNAAKGNRKTKLPPHLKHPEHWM</sequence>
<proteinExistence type="predicted"/>
<dbReference type="OrthoDB" id="154708at2"/>
<dbReference type="RefSeq" id="WP_061968092.1">
    <property type="nucleotide sequence ID" value="NZ_FMAV01000001.1"/>
</dbReference>
<dbReference type="InterPro" id="IPR001646">
    <property type="entry name" value="5peptide_repeat"/>
</dbReference>
<dbReference type="Pfam" id="PF00805">
    <property type="entry name" value="Pentapeptide"/>
    <property type="match status" value="1"/>
</dbReference>
<evidence type="ECO:0000313" key="2">
    <source>
        <dbReference type="Proteomes" id="UP000054099"/>
    </source>
</evidence>
<keyword evidence="2" id="KW-1185">Reference proteome</keyword>
<evidence type="ECO:0000313" key="1">
    <source>
        <dbReference type="EMBL" id="KSU84475.1"/>
    </source>
</evidence>
<accession>A0A0V8JBU7</accession>